<reference evidence="1" key="1">
    <citation type="submission" date="2021-01" db="EMBL/GenBank/DDBJ databases">
        <authorList>
            <consortium name="Aspergillus chevalieri M1 genome sequencing consortium"/>
            <person name="Kazuki M."/>
            <person name="Futagami T."/>
        </authorList>
    </citation>
    <scope>NUCLEOTIDE SEQUENCE</scope>
    <source>
        <strain evidence="1">M1</strain>
    </source>
</reference>
<dbReference type="KEGG" id="ache:ACHE_31321A"/>
<dbReference type="EMBL" id="AP024418">
    <property type="protein sequence ID" value="BCR87334.1"/>
    <property type="molecule type" value="Genomic_DNA"/>
</dbReference>
<keyword evidence="2" id="KW-1185">Reference proteome</keyword>
<dbReference type="RefSeq" id="XP_043135856.1">
    <property type="nucleotide sequence ID" value="XM_043278037.1"/>
</dbReference>
<gene>
    <name evidence="1" type="ORF">ACHE_31321A</name>
</gene>
<organism evidence="1 2">
    <name type="scientific">Aspergillus chevalieri</name>
    <name type="common">Eurotium chevalieri</name>
    <dbReference type="NCBI Taxonomy" id="182096"/>
    <lineage>
        <taxon>Eukaryota</taxon>
        <taxon>Fungi</taxon>
        <taxon>Dikarya</taxon>
        <taxon>Ascomycota</taxon>
        <taxon>Pezizomycotina</taxon>
        <taxon>Eurotiomycetes</taxon>
        <taxon>Eurotiomycetidae</taxon>
        <taxon>Eurotiales</taxon>
        <taxon>Aspergillaceae</taxon>
        <taxon>Aspergillus</taxon>
        <taxon>Aspergillus subgen. Aspergillus</taxon>
    </lineage>
</organism>
<reference evidence="1" key="2">
    <citation type="submission" date="2021-02" db="EMBL/GenBank/DDBJ databases">
        <title>Aspergillus chevalieri M1 genome sequence.</title>
        <authorList>
            <person name="Kadooka C."/>
            <person name="Mori K."/>
            <person name="Futagami T."/>
        </authorList>
    </citation>
    <scope>NUCLEOTIDE SEQUENCE</scope>
    <source>
        <strain evidence="1">M1</strain>
    </source>
</reference>
<accession>A0A7R7ZN57</accession>
<protein>
    <submittedName>
        <fullName evidence="1">Uncharacterized protein</fullName>
    </submittedName>
</protein>
<dbReference type="AlphaFoldDB" id="A0A7R7ZN57"/>
<dbReference type="Proteomes" id="UP000637239">
    <property type="component" value="Chromosome 3"/>
</dbReference>
<name>A0A7R7ZN57_ASPCH</name>
<dbReference type="GeneID" id="66981693"/>
<evidence type="ECO:0000313" key="1">
    <source>
        <dbReference type="EMBL" id="BCR87334.1"/>
    </source>
</evidence>
<proteinExistence type="predicted"/>
<evidence type="ECO:0000313" key="2">
    <source>
        <dbReference type="Proteomes" id="UP000637239"/>
    </source>
</evidence>
<sequence>MLPFSLLLTHRCHTQALQLGACQNRYPAFVRVSSRAFAHRLPRRISVASARACAQYHHQACVSALYAIDKFCAGVSDAHLTSIGCELYPRLGTDNQDIFIYPGSSPSSHST</sequence>